<dbReference type="EMBL" id="CP043930">
    <property type="protein sequence ID" value="QGQ22368.1"/>
    <property type="molecule type" value="Genomic_DNA"/>
</dbReference>
<protein>
    <submittedName>
        <fullName evidence="1">DUF416 family protein</fullName>
    </submittedName>
</protein>
<dbReference type="Proteomes" id="UP000427281">
    <property type="component" value="Chromosome"/>
</dbReference>
<proteinExistence type="predicted"/>
<evidence type="ECO:0000313" key="1">
    <source>
        <dbReference type="EMBL" id="QGQ22368.1"/>
    </source>
</evidence>
<dbReference type="RefSeq" id="WP_155363449.1">
    <property type="nucleotide sequence ID" value="NZ_CP043930.1"/>
</dbReference>
<dbReference type="AlphaFoldDB" id="A0A6I6A8L2"/>
<dbReference type="InterPro" id="IPR023381">
    <property type="entry name" value="YP001051499.1-like_dom_sf"/>
</dbReference>
<sequence length="189" mass="21694">MKNPVKNMDDYSEFMTKQLRPLRHFERCLFSVWCADRLLTSYADLLEENLLEQDLRILQDVLNELWDALLSGVIPKKDHLNALEMDFMTIDDGLDALMEDIHPIVSIVQHSVGMCILCCRRNDVGLAQTVAQSVIDGLDCTLEENDPNYSADILFEHPQILDELEAQLAMIKYLKGEYELVANLRTMFG</sequence>
<dbReference type="KEGG" id="gim:F1728_06630"/>
<accession>A0A6I6A8L2</accession>
<organism evidence="1 2">
    <name type="scientific">Gimesia benthica</name>
    <dbReference type="NCBI Taxonomy" id="2608982"/>
    <lineage>
        <taxon>Bacteria</taxon>
        <taxon>Pseudomonadati</taxon>
        <taxon>Planctomycetota</taxon>
        <taxon>Planctomycetia</taxon>
        <taxon>Planctomycetales</taxon>
        <taxon>Planctomycetaceae</taxon>
        <taxon>Gimesia</taxon>
    </lineage>
</organism>
<gene>
    <name evidence="1" type="ORF">F1728_06630</name>
</gene>
<name>A0A6I6A8L2_9PLAN</name>
<evidence type="ECO:0000313" key="2">
    <source>
        <dbReference type="Proteomes" id="UP000427281"/>
    </source>
</evidence>
<reference evidence="1 2" key="1">
    <citation type="submission" date="2019-09" db="EMBL/GenBank/DDBJ databases">
        <title>Gimesia benthica sp. nov., a novel bacterium isolated from deep-sea water of the Northwest Indian Ocean.</title>
        <authorList>
            <person name="Dai X."/>
        </authorList>
    </citation>
    <scope>NUCLEOTIDE SEQUENCE [LARGE SCALE GENOMIC DNA]</scope>
    <source>
        <strain evidence="1 2">E7</strain>
    </source>
</reference>
<keyword evidence="2" id="KW-1185">Reference proteome</keyword>
<dbReference type="Gene3D" id="1.20.1590.10">
    <property type="entry name" value="YP_001051499.1 domain like"/>
    <property type="match status" value="1"/>
</dbReference>